<keyword evidence="7" id="KW-0862">Zinc</keyword>
<keyword evidence="3" id="KW-0479">Metal-binding</keyword>
<dbReference type="Gene3D" id="1.20.120.1750">
    <property type="match status" value="1"/>
</dbReference>
<accession>A0A915MIQ5</accession>
<sequence>MALIPPQEPLIECLVCSDKFKFDEEKIIYCNNACDNVENESSSNTQIHPFCHDCILGLASAAVGEIPLAKGGIGLRCMMTGCDNPILYSEIYKLLPSEIQNKLEERMFEESIGMALLVNLERCKNCNFAIELEMDKKINKVFDCIACNAQFCRICERDWDDEHIGLSCEEMDKKDKKEREM</sequence>
<dbReference type="SUPFAM" id="SSF57850">
    <property type="entry name" value="RING/U-box"/>
    <property type="match status" value="1"/>
</dbReference>
<feature type="domain" description="RING-type" evidence="8">
    <location>
        <begin position="9"/>
        <end position="181"/>
    </location>
</feature>
<dbReference type="InterPro" id="IPR002867">
    <property type="entry name" value="IBR_dom"/>
</dbReference>
<reference evidence="10" key="1">
    <citation type="submission" date="2022-11" db="UniProtKB">
        <authorList>
            <consortium name="WormBaseParasite"/>
        </authorList>
    </citation>
    <scope>IDENTIFICATION</scope>
</reference>
<keyword evidence="5" id="KW-0863">Zinc-finger</keyword>
<keyword evidence="4" id="KW-0677">Repeat</keyword>
<protein>
    <submittedName>
        <fullName evidence="10">RING-type domain-containing protein</fullName>
    </submittedName>
</protein>
<dbReference type="InterPro" id="IPR044066">
    <property type="entry name" value="TRIAD_supradom"/>
</dbReference>
<evidence type="ECO:0000259" key="8">
    <source>
        <dbReference type="PROSITE" id="PS51873"/>
    </source>
</evidence>
<name>A0A915MIQ5_MELJA</name>
<dbReference type="GO" id="GO:0016740">
    <property type="term" value="F:transferase activity"/>
    <property type="evidence" value="ECO:0007669"/>
    <property type="project" value="UniProtKB-KW"/>
</dbReference>
<comment type="pathway">
    <text evidence="1">Protein modification; protein ubiquitination.</text>
</comment>
<dbReference type="WBParaSite" id="scaffold3751_cov218.g7078">
    <property type="protein sequence ID" value="scaffold3751_cov218.g7078"/>
    <property type="gene ID" value="scaffold3751_cov218.g7078"/>
</dbReference>
<evidence type="ECO:0000256" key="7">
    <source>
        <dbReference type="ARBA" id="ARBA00022833"/>
    </source>
</evidence>
<dbReference type="PROSITE" id="PS51873">
    <property type="entry name" value="TRIAD"/>
    <property type="match status" value="1"/>
</dbReference>
<keyword evidence="9" id="KW-1185">Reference proteome</keyword>
<evidence type="ECO:0000256" key="6">
    <source>
        <dbReference type="ARBA" id="ARBA00022786"/>
    </source>
</evidence>
<evidence type="ECO:0000313" key="10">
    <source>
        <dbReference type="WBParaSite" id="scaffold3751_cov218.g7078"/>
    </source>
</evidence>
<proteinExistence type="predicted"/>
<evidence type="ECO:0000256" key="4">
    <source>
        <dbReference type="ARBA" id="ARBA00022737"/>
    </source>
</evidence>
<evidence type="ECO:0000313" key="9">
    <source>
        <dbReference type="Proteomes" id="UP000887561"/>
    </source>
</evidence>
<evidence type="ECO:0000256" key="2">
    <source>
        <dbReference type="ARBA" id="ARBA00022679"/>
    </source>
</evidence>
<dbReference type="InterPro" id="IPR051628">
    <property type="entry name" value="LUBAC_E3_Ligases"/>
</dbReference>
<dbReference type="AlphaFoldDB" id="A0A915MIQ5"/>
<evidence type="ECO:0000256" key="5">
    <source>
        <dbReference type="ARBA" id="ARBA00022771"/>
    </source>
</evidence>
<keyword evidence="6" id="KW-0833">Ubl conjugation pathway</keyword>
<dbReference type="PANTHER" id="PTHR22770">
    <property type="entry name" value="UBIQUITIN CONJUGATING ENZYME 7 INTERACTING PROTEIN-RELATED"/>
    <property type="match status" value="1"/>
</dbReference>
<evidence type="ECO:0000256" key="1">
    <source>
        <dbReference type="ARBA" id="ARBA00004906"/>
    </source>
</evidence>
<dbReference type="GO" id="GO:0008270">
    <property type="term" value="F:zinc ion binding"/>
    <property type="evidence" value="ECO:0007669"/>
    <property type="project" value="UniProtKB-KW"/>
</dbReference>
<dbReference type="PANTHER" id="PTHR22770:SF47">
    <property type="entry name" value="E3 UBIQUITIN-PROTEIN LIGASE RNF216"/>
    <property type="match status" value="1"/>
</dbReference>
<dbReference type="Pfam" id="PF01485">
    <property type="entry name" value="IBR"/>
    <property type="match status" value="1"/>
</dbReference>
<evidence type="ECO:0000256" key="3">
    <source>
        <dbReference type="ARBA" id="ARBA00022723"/>
    </source>
</evidence>
<keyword evidence="2" id="KW-0808">Transferase</keyword>
<organism evidence="9 10">
    <name type="scientific">Meloidogyne javanica</name>
    <name type="common">Root-knot nematode worm</name>
    <dbReference type="NCBI Taxonomy" id="6303"/>
    <lineage>
        <taxon>Eukaryota</taxon>
        <taxon>Metazoa</taxon>
        <taxon>Ecdysozoa</taxon>
        <taxon>Nematoda</taxon>
        <taxon>Chromadorea</taxon>
        <taxon>Rhabditida</taxon>
        <taxon>Tylenchina</taxon>
        <taxon>Tylenchomorpha</taxon>
        <taxon>Tylenchoidea</taxon>
        <taxon>Meloidogynidae</taxon>
        <taxon>Meloidogyninae</taxon>
        <taxon>Meloidogyne</taxon>
        <taxon>Meloidogyne incognita group</taxon>
    </lineage>
</organism>
<dbReference type="Proteomes" id="UP000887561">
    <property type="component" value="Unplaced"/>
</dbReference>